<feature type="region of interest" description="Disordered" evidence="1">
    <location>
        <begin position="115"/>
        <end position="140"/>
    </location>
</feature>
<sequence>MLAERVGERLLLRTARDEPLALRAYLQRLPADPQRQVVLVTAAAGLAGGFPDALAIVCAGSPKPVRLVMLGVFPSTATNVDALRYLVQLLGVPVTAPVTPVVPGVEPGPYWLTSRPGQPEQYESRWPWPTSPDPASPPAPAGIALPDSVEPAQRTVKLPLLAAREVSAERTVLLARPGAPPAPPVPAVPPAPPVPAVPPVSPGVAVPPAPPAPVVPSVPPVPVSATLRALLRPRNWPHAGAWIERPAVPVPPAMPDPPGQDAPHQQLSAPPAPASAVPVTAEMSPDVAEPEALHQPVGPLPPATDPAGAGAAARRTPVWIDNRSWREEDRAVLRTTLNGRYDAHVRVVTKTLAEEPGLRAAGASPDLVAGLVALRAYCADDRNEVNRFLRTGAGEERAAVVARGVAYGLRYLPTVLGPVFRPGRIGVETLAAYRPGRVLAEPGLLDVRIPPTTVADATVQFVIWSVSARRLGRLDVDGTSAALFPPASRFAVLAVDHSNDPADVPRVLLCDIAGAAEGRPAANSERMLNRMRAASQETREQALAEAYVSGAPGLDETGHPYRERESDEP</sequence>
<keyword evidence="3" id="KW-1185">Reference proteome</keyword>
<dbReference type="Proteomes" id="UP000283832">
    <property type="component" value="Unassembled WGS sequence"/>
</dbReference>
<dbReference type="AlphaFoldDB" id="A0A418MN85"/>
<gene>
    <name evidence="2" type="ORF">D2L64_25595</name>
</gene>
<organism evidence="2 3">
    <name type="scientific">Micromonospora radicis</name>
    <dbReference type="NCBI Taxonomy" id="1894971"/>
    <lineage>
        <taxon>Bacteria</taxon>
        <taxon>Bacillati</taxon>
        <taxon>Actinomycetota</taxon>
        <taxon>Actinomycetes</taxon>
        <taxon>Micromonosporales</taxon>
        <taxon>Micromonosporaceae</taxon>
        <taxon>Micromonospora</taxon>
    </lineage>
</organism>
<feature type="compositionally biased region" description="Pro residues" evidence="1">
    <location>
        <begin position="248"/>
        <end position="260"/>
    </location>
</feature>
<evidence type="ECO:0000256" key="1">
    <source>
        <dbReference type="SAM" id="MobiDB-lite"/>
    </source>
</evidence>
<proteinExistence type="predicted"/>
<evidence type="ECO:0008006" key="4">
    <source>
        <dbReference type="Google" id="ProtNLM"/>
    </source>
</evidence>
<evidence type="ECO:0000313" key="2">
    <source>
        <dbReference type="EMBL" id="RIV31601.1"/>
    </source>
</evidence>
<feature type="compositionally biased region" description="Basic and acidic residues" evidence="1">
    <location>
        <begin position="556"/>
        <end position="569"/>
    </location>
</feature>
<protein>
    <recommendedName>
        <fullName evidence="4">ADP ribosyltransferase domain-containing protein</fullName>
    </recommendedName>
</protein>
<reference evidence="2 3" key="1">
    <citation type="submission" date="2018-08" db="EMBL/GenBank/DDBJ databases">
        <title>Jishengella sp. nov., isolated from a root of Azadirachta indica A. Juss. var. siamensis Valenton.</title>
        <authorList>
            <person name="Kuncharoen N."/>
            <person name="Tanasupawat S."/>
            <person name="Kudo T."/>
            <person name="Ohkuma M."/>
        </authorList>
    </citation>
    <scope>NUCLEOTIDE SEQUENCE [LARGE SCALE GENOMIC DNA]</scope>
    <source>
        <strain evidence="2 3">AZ1-13</strain>
    </source>
</reference>
<name>A0A418MN85_9ACTN</name>
<evidence type="ECO:0000313" key="3">
    <source>
        <dbReference type="Proteomes" id="UP000283832"/>
    </source>
</evidence>
<accession>A0A418MN85</accession>
<feature type="region of interest" description="Disordered" evidence="1">
    <location>
        <begin position="547"/>
        <end position="569"/>
    </location>
</feature>
<feature type="compositionally biased region" description="Pro residues" evidence="1">
    <location>
        <begin position="129"/>
        <end position="140"/>
    </location>
</feature>
<dbReference type="Gene3D" id="3.90.176.10">
    <property type="entry name" value="Toxin ADP-ribosyltransferase, Chain A, domain 1"/>
    <property type="match status" value="1"/>
</dbReference>
<comment type="caution">
    <text evidence="2">The sequence shown here is derived from an EMBL/GenBank/DDBJ whole genome shotgun (WGS) entry which is preliminary data.</text>
</comment>
<dbReference type="EMBL" id="QXEC01000041">
    <property type="protein sequence ID" value="RIV31601.1"/>
    <property type="molecule type" value="Genomic_DNA"/>
</dbReference>
<feature type="region of interest" description="Disordered" evidence="1">
    <location>
        <begin position="247"/>
        <end position="293"/>
    </location>
</feature>